<sequence>GVSRDKLDQSSNETLDKLDDNEQSVGHQQLVDQYLNGHNGSNSVAASPNENDNDSMNVKTIKKHTKEFAKPPPRPNISDFSWRIDEEEDEMAETVEGASSLSSGTNYHLPKFQNQNSC</sequence>
<proteinExistence type="predicted"/>
<reference evidence="2" key="1">
    <citation type="submission" date="2015-11" db="EMBL/GenBank/DDBJ databases">
        <title>De novo transcriptome assembly of four potential Pierce s Disease insect vectors from Arizona vineyards.</title>
        <authorList>
            <person name="Tassone E.E."/>
        </authorList>
    </citation>
    <scope>NUCLEOTIDE SEQUENCE</scope>
</reference>
<evidence type="ECO:0000256" key="1">
    <source>
        <dbReference type="SAM" id="MobiDB-lite"/>
    </source>
</evidence>
<feature type="compositionally biased region" description="Polar residues" evidence="1">
    <location>
        <begin position="23"/>
        <end position="58"/>
    </location>
</feature>
<dbReference type="EMBL" id="GECZ01026300">
    <property type="protein sequence ID" value="JAS43469.1"/>
    <property type="molecule type" value="Transcribed_RNA"/>
</dbReference>
<feature type="non-terminal residue" evidence="2">
    <location>
        <position position="1"/>
    </location>
</feature>
<gene>
    <name evidence="2" type="ORF">g.45319</name>
</gene>
<feature type="compositionally biased region" description="Basic and acidic residues" evidence="1">
    <location>
        <begin position="1"/>
        <end position="20"/>
    </location>
</feature>
<name>A0A1B6EZR3_9HEMI</name>
<feature type="region of interest" description="Disordered" evidence="1">
    <location>
        <begin position="93"/>
        <end position="118"/>
    </location>
</feature>
<evidence type="ECO:0000313" key="2">
    <source>
        <dbReference type="EMBL" id="JAS43469.1"/>
    </source>
</evidence>
<organism evidence="2">
    <name type="scientific">Cuerna arida</name>
    <dbReference type="NCBI Taxonomy" id="1464854"/>
    <lineage>
        <taxon>Eukaryota</taxon>
        <taxon>Metazoa</taxon>
        <taxon>Ecdysozoa</taxon>
        <taxon>Arthropoda</taxon>
        <taxon>Hexapoda</taxon>
        <taxon>Insecta</taxon>
        <taxon>Pterygota</taxon>
        <taxon>Neoptera</taxon>
        <taxon>Paraneoptera</taxon>
        <taxon>Hemiptera</taxon>
        <taxon>Auchenorrhyncha</taxon>
        <taxon>Membracoidea</taxon>
        <taxon>Cicadellidae</taxon>
        <taxon>Cicadellinae</taxon>
        <taxon>Proconiini</taxon>
        <taxon>Cuerna</taxon>
    </lineage>
</organism>
<feature type="region of interest" description="Disordered" evidence="1">
    <location>
        <begin position="1"/>
        <end position="80"/>
    </location>
</feature>
<feature type="non-terminal residue" evidence="2">
    <location>
        <position position="118"/>
    </location>
</feature>
<protein>
    <submittedName>
        <fullName evidence="2">Uncharacterized protein</fullName>
    </submittedName>
</protein>
<accession>A0A1B6EZR3</accession>
<dbReference type="AlphaFoldDB" id="A0A1B6EZR3"/>
<feature type="compositionally biased region" description="Polar residues" evidence="1">
    <location>
        <begin position="97"/>
        <end position="118"/>
    </location>
</feature>